<accession>A0ABN9FMW9</accession>
<name>A0ABN9FMW9_9NEOB</name>
<gene>
    <name evidence="1" type="ORF">SPARVUS_LOCUS12386381</name>
</gene>
<proteinExistence type="predicted"/>
<reference evidence="1" key="1">
    <citation type="submission" date="2023-05" db="EMBL/GenBank/DDBJ databases">
        <authorList>
            <person name="Stuckert A."/>
        </authorList>
    </citation>
    <scope>NUCLEOTIDE SEQUENCE</scope>
</reference>
<comment type="caution">
    <text evidence="1">The sequence shown here is derived from an EMBL/GenBank/DDBJ whole genome shotgun (WGS) entry which is preliminary data.</text>
</comment>
<dbReference type="EMBL" id="CATNWA010017144">
    <property type="protein sequence ID" value="CAI9598349.1"/>
    <property type="molecule type" value="Genomic_DNA"/>
</dbReference>
<protein>
    <submittedName>
        <fullName evidence="1">Uncharacterized protein</fullName>
    </submittedName>
</protein>
<dbReference type="Proteomes" id="UP001162483">
    <property type="component" value="Unassembled WGS sequence"/>
</dbReference>
<evidence type="ECO:0000313" key="1">
    <source>
        <dbReference type="EMBL" id="CAI9598349.1"/>
    </source>
</evidence>
<organism evidence="1 2">
    <name type="scientific">Staurois parvus</name>
    <dbReference type="NCBI Taxonomy" id="386267"/>
    <lineage>
        <taxon>Eukaryota</taxon>
        <taxon>Metazoa</taxon>
        <taxon>Chordata</taxon>
        <taxon>Craniata</taxon>
        <taxon>Vertebrata</taxon>
        <taxon>Euteleostomi</taxon>
        <taxon>Amphibia</taxon>
        <taxon>Batrachia</taxon>
        <taxon>Anura</taxon>
        <taxon>Neobatrachia</taxon>
        <taxon>Ranoidea</taxon>
        <taxon>Ranidae</taxon>
        <taxon>Staurois</taxon>
    </lineage>
</organism>
<feature type="non-terminal residue" evidence="1">
    <location>
        <position position="39"/>
    </location>
</feature>
<keyword evidence="2" id="KW-1185">Reference proteome</keyword>
<evidence type="ECO:0000313" key="2">
    <source>
        <dbReference type="Proteomes" id="UP001162483"/>
    </source>
</evidence>
<sequence length="39" mass="4342">MSCQSAPGYKHYIQLTHCGWCAIRINGTSLRVRTLLCGC</sequence>